<dbReference type="PROSITE" id="PS51257">
    <property type="entry name" value="PROKAR_LIPOPROTEIN"/>
    <property type="match status" value="1"/>
</dbReference>
<feature type="signal peptide" evidence="1">
    <location>
        <begin position="1"/>
        <end position="17"/>
    </location>
</feature>
<keyword evidence="1" id="KW-0732">Signal</keyword>
<dbReference type="InterPro" id="IPR000073">
    <property type="entry name" value="AB_hydrolase_1"/>
</dbReference>
<dbReference type="EMBL" id="MAAO01000005">
    <property type="protein sequence ID" value="OUR97769.1"/>
    <property type="molecule type" value="Genomic_DNA"/>
</dbReference>
<dbReference type="GO" id="GO:0003824">
    <property type="term" value="F:catalytic activity"/>
    <property type="evidence" value="ECO:0007669"/>
    <property type="project" value="InterPro"/>
</dbReference>
<dbReference type="Pfam" id="PF00561">
    <property type="entry name" value="Abhydrolase_1"/>
    <property type="match status" value="1"/>
</dbReference>
<comment type="caution">
    <text evidence="3">The sequence shown here is derived from an EMBL/GenBank/DDBJ whole genome shotgun (WGS) entry which is preliminary data.</text>
</comment>
<accession>A0A1Y5F9A4</accession>
<evidence type="ECO:0000313" key="4">
    <source>
        <dbReference type="Proteomes" id="UP000196531"/>
    </source>
</evidence>
<sequence>MVKYLLLLSLFFSYGCASEKNYYNYYANKNLGSKFLKIDNLKVHYREIGTGDTIVLLHGICDSLHTWRYWKNQLVQQGFHVITVDIPGFGLTGKWNKAYTIENYTIFLKEFLDKLEIKKTHIIGNSLGGYLAWNFASSHPERVNKLGLISPAAYPLDPPFVVKMASNSFTRWLSKTFNNRAISDHLAESVFNKPEKMSEWDKERFYRLFNLEGNHDAYMGVFQNILEIAEHEPNLTLLKTPTLLLWGEKDAWIPHNQAKLWERDVKNLKLISYKDVGHVPQLEIPNKSLNDVIHFLKTE</sequence>
<feature type="chain" id="PRO_5012124805" description="AB hydrolase-1 domain-containing protein" evidence="1">
    <location>
        <begin position="18"/>
        <end position="299"/>
    </location>
</feature>
<evidence type="ECO:0000313" key="3">
    <source>
        <dbReference type="EMBL" id="OUR97769.1"/>
    </source>
</evidence>
<dbReference type="AlphaFoldDB" id="A0A1Y5F9A4"/>
<dbReference type="PANTHER" id="PTHR46438">
    <property type="entry name" value="ALPHA/BETA-HYDROLASES SUPERFAMILY PROTEIN"/>
    <property type="match status" value="1"/>
</dbReference>
<dbReference type="InterPro" id="IPR029058">
    <property type="entry name" value="AB_hydrolase_fold"/>
</dbReference>
<dbReference type="Proteomes" id="UP000196531">
    <property type="component" value="Unassembled WGS sequence"/>
</dbReference>
<dbReference type="PRINTS" id="PR00111">
    <property type="entry name" value="ABHYDROLASE"/>
</dbReference>
<proteinExistence type="predicted"/>
<evidence type="ECO:0000256" key="1">
    <source>
        <dbReference type="SAM" id="SignalP"/>
    </source>
</evidence>
<dbReference type="PANTHER" id="PTHR46438:SF11">
    <property type="entry name" value="LIPASE-RELATED"/>
    <property type="match status" value="1"/>
</dbReference>
<gene>
    <name evidence="3" type="ORF">A9Q84_06095</name>
</gene>
<evidence type="ECO:0000259" key="2">
    <source>
        <dbReference type="Pfam" id="PF00561"/>
    </source>
</evidence>
<dbReference type="Gene3D" id="3.40.50.1820">
    <property type="entry name" value="alpha/beta hydrolase"/>
    <property type="match status" value="1"/>
</dbReference>
<reference evidence="4" key="1">
    <citation type="journal article" date="2017" name="Proc. Natl. Acad. Sci. U.S.A.">
        <title>Simulation of Deepwater Horizon oil plume reveals substrate specialization within a complex community of hydrocarbon-degraders.</title>
        <authorList>
            <person name="Hu P."/>
            <person name="Dubinsky E.A."/>
            <person name="Probst A.J."/>
            <person name="Wang J."/>
            <person name="Sieber C.M.K."/>
            <person name="Tom L.M."/>
            <person name="Gardinali P."/>
            <person name="Banfield J.F."/>
            <person name="Atlas R.M."/>
            <person name="Andersen G.L."/>
        </authorList>
    </citation>
    <scope>NUCLEOTIDE SEQUENCE [LARGE SCALE GENOMIC DNA]</scope>
</reference>
<dbReference type="InterPro" id="IPR000639">
    <property type="entry name" value="Epox_hydrolase-like"/>
</dbReference>
<organism evidence="3 4">
    <name type="scientific">Halobacteriovorax marinus</name>
    <dbReference type="NCBI Taxonomy" id="97084"/>
    <lineage>
        <taxon>Bacteria</taxon>
        <taxon>Pseudomonadati</taxon>
        <taxon>Bdellovibrionota</taxon>
        <taxon>Bacteriovoracia</taxon>
        <taxon>Bacteriovoracales</taxon>
        <taxon>Halobacteriovoraceae</taxon>
        <taxon>Halobacteriovorax</taxon>
    </lineage>
</organism>
<name>A0A1Y5F9A4_9BACT</name>
<dbReference type="PRINTS" id="PR00412">
    <property type="entry name" value="EPOXHYDRLASE"/>
</dbReference>
<feature type="domain" description="AB hydrolase-1" evidence="2">
    <location>
        <begin position="53"/>
        <end position="283"/>
    </location>
</feature>
<protein>
    <recommendedName>
        <fullName evidence="2">AB hydrolase-1 domain-containing protein</fullName>
    </recommendedName>
</protein>
<dbReference type="SUPFAM" id="SSF53474">
    <property type="entry name" value="alpha/beta-Hydrolases"/>
    <property type="match status" value="1"/>
</dbReference>